<sequence>MRVLVAGATGKTGRLLVRDLKEQGHEPVAMVRESSDTSVLPEGTETRLADLSDLPGDVAADVDAVIFAAGSGGDTDEEMTRKIDRDGAKALIDKAAEAKIKRFVMLSSKGADTPEQAPDGMACYLEAKHAADVYLRDAGMEFAIVRPVALTDDQGKGMIELAGHVEGEEIARADVARVLTAATEDASIKGKTFEIASGSTLISDAMKTV</sequence>
<evidence type="ECO:0000313" key="2">
    <source>
        <dbReference type="EMBL" id="NNU15906.1"/>
    </source>
</evidence>
<accession>A0A7Y3W557</accession>
<dbReference type="InterPro" id="IPR036291">
    <property type="entry name" value="NAD(P)-bd_dom_sf"/>
</dbReference>
<keyword evidence="3" id="KW-1185">Reference proteome</keyword>
<dbReference type="CDD" id="cd05243">
    <property type="entry name" value="SDR_a5"/>
    <property type="match status" value="1"/>
</dbReference>
<protein>
    <submittedName>
        <fullName evidence="2">SDR family oxidoreductase</fullName>
    </submittedName>
</protein>
<dbReference type="EMBL" id="JABFCX010000002">
    <property type="protein sequence ID" value="NNU15906.1"/>
    <property type="molecule type" value="Genomic_DNA"/>
</dbReference>
<comment type="caution">
    <text evidence="2">The sequence shown here is derived from an EMBL/GenBank/DDBJ whole genome shotgun (WGS) entry which is preliminary data.</text>
</comment>
<dbReference type="AlphaFoldDB" id="A0A7Y3W557"/>
<evidence type="ECO:0000313" key="3">
    <source>
        <dbReference type="Proteomes" id="UP000536835"/>
    </source>
</evidence>
<organism evidence="2 3">
    <name type="scientific">Parvularcula mediterranea</name>
    <dbReference type="NCBI Taxonomy" id="2732508"/>
    <lineage>
        <taxon>Bacteria</taxon>
        <taxon>Pseudomonadati</taxon>
        <taxon>Pseudomonadota</taxon>
        <taxon>Alphaproteobacteria</taxon>
        <taxon>Parvularculales</taxon>
        <taxon>Parvularculaceae</taxon>
        <taxon>Parvularcula</taxon>
    </lineage>
</organism>
<dbReference type="Gene3D" id="3.40.50.720">
    <property type="entry name" value="NAD(P)-binding Rossmann-like Domain"/>
    <property type="match status" value="1"/>
</dbReference>
<name>A0A7Y3W557_9PROT</name>
<dbReference type="PANTHER" id="PTHR15020">
    <property type="entry name" value="FLAVIN REDUCTASE-RELATED"/>
    <property type="match status" value="1"/>
</dbReference>
<proteinExistence type="predicted"/>
<gene>
    <name evidence="2" type="ORF">HK107_06165</name>
</gene>
<dbReference type="RefSeq" id="WP_173197728.1">
    <property type="nucleotide sequence ID" value="NZ_JABFCX010000002.1"/>
</dbReference>
<dbReference type="Pfam" id="PF13460">
    <property type="entry name" value="NAD_binding_10"/>
    <property type="match status" value="1"/>
</dbReference>
<dbReference type="SUPFAM" id="SSF51735">
    <property type="entry name" value="NAD(P)-binding Rossmann-fold domains"/>
    <property type="match status" value="1"/>
</dbReference>
<dbReference type="PANTHER" id="PTHR15020:SF50">
    <property type="entry name" value="UPF0659 PROTEIN YMR090W"/>
    <property type="match status" value="1"/>
</dbReference>
<dbReference type="Proteomes" id="UP000536835">
    <property type="component" value="Unassembled WGS sequence"/>
</dbReference>
<dbReference type="InterPro" id="IPR016040">
    <property type="entry name" value="NAD(P)-bd_dom"/>
</dbReference>
<evidence type="ECO:0000259" key="1">
    <source>
        <dbReference type="Pfam" id="PF13460"/>
    </source>
</evidence>
<reference evidence="2 3" key="1">
    <citation type="submission" date="2020-05" db="EMBL/GenBank/DDBJ databases">
        <title>Parvularcula mediterraneae sp. nov., isolated from polypropylene straw from shallow seawater of the seashore of Laganas in Zakynthos island, Greece.</title>
        <authorList>
            <person name="Szabo I."/>
            <person name="Al-Omari J."/>
            <person name="Rado J."/>
            <person name="Szerdahelyi G.S."/>
        </authorList>
    </citation>
    <scope>NUCLEOTIDE SEQUENCE [LARGE SCALE GENOMIC DNA]</scope>
    <source>
        <strain evidence="2 3">ZS-1/3</strain>
    </source>
</reference>
<feature type="domain" description="NAD(P)-binding" evidence="1">
    <location>
        <begin position="7"/>
        <end position="185"/>
    </location>
</feature>